<gene>
    <name evidence="7 8" type="primary">trmB</name>
    <name evidence="8" type="ORF">IAD12_02550</name>
</gene>
<dbReference type="EC" id="2.1.1.33" evidence="7"/>
<dbReference type="Pfam" id="PF02390">
    <property type="entry name" value="Methyltransf_4"/>
    <property type="match status" value="1"/>
</dbReference>
<reference evidence="8" key="2">
    <citation type="journal article" date="2021" name="PeerJ">
        <title>Extensive microbial diversity within the chicken gut microbiome revealed by metagenomics and culture.</title>
        <authorList>
            <person name="Gilroy R."/>
            <person name="Ravi A."/>
            <person name="Getino M."/>
            <person name="Pursley I."/>
            <person name="Horton D.L."/>
            <person name="Alikhan N.F."/>
            <person name="Baker D."/>
            <person name="Gharbi K."/>
            <person name="Hall N."/>
            <person name="Watson M."/>
            <person name="Adriaenssens E.M."/>
            <person name="Foster-Nyarko E."/>
            <person name="Jarju S."/>
            <person name="Secka A."/>
            <person name="Antonio M."/>
            <person name="Oren A."/>
            <person name="Chaudhuri R.R."/>
            <person name="La Ragione R."/>
            <person name="Hildebrand F."/>
            <person name="Pallen M.J."/>
        </authorList>
    </citation>
    <scope>NUCLEOTIDE SEQUENCE</scope>
    <source>
        <strain evidence="8">CHK176-22527</strain>
    </source>
</reference>
<dbReference type="AlphaFoldDB" id="A0A9D1HBR4"/>
<dbReference type="NCBIfam" id="NF001080">
    <property type="entry name" value="PRK00121.2-2"/>
    <property type="match status" value="1"/>
</dbReference>
<dbReference type="Proteomes" id="UP000824159">
    <property type="component" value="Unassembled WGS sequence"/>
</dbReference>
<feature type="binding site" evidence="7">
    <location>
        <position position="121"/>
    </location>
    <ligand>
        <name>S-adenosyl-L-methionine</name>
        <dbReference type="ChEBI" id="CHEBI:59789"/>
    </ligand>
</feature>
<dbReference type="PANTHER" id="PTHR23417:SF14">
    <property type="entry name" value="PENTACOTRIPEPTIDE-REPEAT REGION OF PRORP DOMAIN-CONTAINING PROTEIN"/>
    <property type="match status" value="1"/>
</dbReference>
<evidence type="ECO:0000256" key="5">
    <source>
        <dbReference type="ARBA" id="ARBA00022691"/>
    </source>
</evidence>
<dbReference type="PROSITE" id="PS51625">
    <property type="entry name" value="SAM_MT_TRMB"/>
    <property type="match status" value="1"/>
</dbReference>
<feature type="binding site" evidence="7">
    <location>
        <begin position="195"/>
        <end position="198"/>
    </location>
    <ligand>
        <name>substrate</name>
    </ligand>
</feature>
<feature type="binding site" evidence="7">
    <location>
        <position position="125"/>
    </location>
    <ligand>
        <name>substrate</name>
    </ligand>
</feature>
<evidence type="ECO:0000256" key="6">
    <source>
        <dbReference type="ARBA" id="ARBA00022694"/>
    </source>
</evidence>
<reference evidence="8" key="1">
    <citation type="submission" date="2020-10" db="EMBL/GenBank/DDBJ databases">
        <authorList>
            <person name="Gilroy R."/>
        </authorList>
    </citation>
    <scope>NUCLEOTIDE SEQUENCE</scope>
    <source>
        <strain evidence="8">CHK176-22527</strain>
    </source>
</reference>
<name>A0A9D1HBR4_9FIRM</name>
<dbReference type="InterPro" id="IPR055361">
    <property type="entry name" value="tRNA_methyltr_TrmB_bact"/>
</dbReference>
<protein>
    <recommendedName>
        <fullName evidence="7">tRNA (guanine-N(7)-)-methyltransferase</fullName>
        <ecNumber evidence="7">2.1.1.33</ecNumber>
    </recommendedName>
    <alternativeName>
        <fullName evidence="7">tRNA (guanine(46)-N(7))-methyltransferase</fullName>
    </alternativeName>
    <alternativeName>
        <fullName evidence="7">tRNA(m7G46)-methyltransferase</fullName>
    </alternativeName>
</protein>
<evidence type="ECO:0000256" key="1">
    <source>
        <dbReference type="ARBA" id="ARBA00000142"/>
    </source>
</evidence>
<dbReference type="SUPFAM" id="SSF53335">
    <property type="entry name" value="S-adenosyl-L-methionine-dependent methyltransferases"/>
    <property type="match status" value="1"/>
</dbReference>
<feature type="binding site" evidence="7">
    <location>
        <position position="42"/>
    </location>
    <ligand>
        <name>S-adenosyl-L-methionine</name>
        <dbReference type="ChEBI" id="CHEBI:59789"/>
    </ligand>
</feature>
<dbReference type="InterPro" id="IPR029063">
    <property type="entry name" value="SAM-dependent_MTases_sf"/>
</dbReference>
<comment type="catalytic activity">
    <reaction evidence="1 7">
        <text>guanosine(46) in tRNA + S-adenosyl-L-methionine = N(7)-methylguanosine(46) in tRNA + S-adenosyl-L-homocysteine</text>
        <dbReference type="Rhea" id="RHEA:42708"/>
        <dbReference type="Rhea" id="RHEA-COMP:10188"/>
        <dbReference type="Rhea" id="RHEA-COMP:10189"/>
        <dbReference type="ChEBI" id="CHEBI:57856"/>
        <dbReference type="ChEBI" id="CHEBI:59789"/>
        <dbReference type="ChEBI" id="CHEBI:74269"/>
        <dbReference type="ChEBI" id="CHEBI:74480"/>
        <dbReference type="EC" id="2.1.1.33"/>
    </reaction>
</comment>
<dbReference type="EMBL" id="DVLX01000027">
    <property type="protein sequence ID" value="HIT99116.1"/>
    <property type="molecule type" value="Genomic_DNA"/>
</dbReference>
<sequence length="219" mass="25911">MRQRKAKDLEKRLEQCGRYMVKSPSADCWDEYFEEKRDLFLEIGCGKGNFIIKKACDNPDKNFIAVEGQETVVLRALEKTTFMENSGRELKNLKFMPFFIDRMEDIFPENSLSGIYLNFSDPWPKARHVKRRLTHRKRLADYAYSLKPEGFIEFKTDNDELFEFSLEEIKACGGNIQEVTRDLHSSGYESRYTTTEYEEKFKSRGKNINYVRFTIPKTR</sequence>
<comment type="caution">
    <text evidence="7">Lacks conserved residue(s) required for the propagation of feature annotation.</text>
</comment>
<evidence type="ECO:0000256" key="4">
    <source>
        <dbReference type="ARBA" id="ARBA00022679"/>
    </source>
</evidence>
<keyword evidence="6 7" id="KW-0819">tRNA processing</keyword>
<keyword evidence="4 7" id="KW-0808">Transferase</keyword>
<evidence type="ECO:0000256" key="3">
    <source>
        <dbReference type="ARBA" id="ARBA00022603"/>
    </source>
</evidence>
<evidence type="ECO:0000256" key="7">
    <source>
        <dbReference type="HAMAP-Rule" id="MF_01057"/>
    </source>
</evidence>
<feature type="binding site" evidence="7">
    <location>
        <position position="157"/>
    </location>
    <ligand>
        <name>substrate</name>
    </ligand>
</feature>
<dbReference type="InterPro" id="IPR003358">
    <property type="entry name" value="tRNA_(Gua-N-7)_MeTrfase_Trmb"/>
</dbReference>
<dbReference type="GO" id="GO:0043527">
    <property type="term" value="C:tRNA methyltransferase complex"/>
    <property type="evidence" value="ECO:0007669"/>
    <property type="project" value="TreeGrafter"/>
</dbReference>
<comment type="pathway">
    <text evidence="7">tRNA modification; N(7)-methylguanine-tRNA biosynthesis.</text>
</comment>
<accession>A0A9D1HBR4</accession>
<dbReference type="NCBIfam" id="TIGR00091">
    <property type="entry name" value="tRNA (guanosine(46)-N7)-methyltransferase TrmB"/>
    <property type="match status" value="1"/>
</dbReference>
<comment type="caution">
    <text evidence="8">The sequence shown here is derived from an EMBL/GenBank/DDBJ whole genome shotgun (WGS) entry which is preliminary data.</text>
</comment>
<dbReference type="GO" id="GO:0008176">
    <property type="term" value="F:tRNA (guanine(46)-N7)-methyltransferase activity"/>
    <property type="evidence" value="ECO:0007669"/>
    <property type="project" value="UniProtKB-UniRule"/>
</dbReference>
<proteinExistence type="inferred from homology"/>
<comment type="function">
    <text evidence="2 7">Catalyzes the formation of N(7)-methylguanine at position 46 (m7G46) in tRNA.</text>
</comment>
<dbReference type="HAMAP" id="MF_01057">
    <property type="entry name" value="tRNA_methyltr_TrmB"/>
    <property type="match status" value="1"/>
</dbReference>
<evidence type="ECO:0000313" key="8">
    <source>
        <dbReference type="EMBL" id="HIT99116.1"/>
    </source>
</evidence>
<keyword evidence="5 7" id="KW-0949">S-adenosyl-L-methionine</keyword>
<keyword evidence="3 7" id="KW-0489">Methyltransferase</keyword>
<comment type="similarity">
    <text evidence="7">Belongs to the class I-like SAM-binding methyltransferase superfamily. TrmB family.</text>
</comment>
<evidence type="ECO:0000256" key="2">
    <source>
        <dbReference type="ARBA" id="ARBA00003015"/>
    </source>
</evidence>
<dbReference type="Gene3D" id="3.40.50.150">
    <property type="entry name" value="Vaccinia Virus protein VP39"/>
    <property type="match status" value="1"/>
</dbReference>
<dbReference type="PANTHER" id="PTHR23417">
    <property type="entry name" value="3-DEOXY-D-MANNO-OCTULOSONIC-ACID TRANSFERASE/TRNA GUANINE-N 7 - -METHYLTRANSFERASE"/>
    <property type="match status" value="1"/>
</dbReference>
<organism evidence="8 9">
    <name type="scientific">Candidatus Allocopromorpha excrementavium</name>
    <dbReference type="NCBI Taxonomy" id="2840741"/>
    <lineage>
        <taxon>Bacteria</taxon>
        <taxon>Bacillati</taxon>
        <taxon>Bacillota</taxon>
        <taxon>Clostridia</taxon>
        <taxon>Eubacteriales</taxon>
        <taxon>Eubacteriaceae</taxon>
        <taxon>Eubacteriaceae incertae sedis</taxon>
        <taxon>Candidatus Allocopromorpha</taxon>
    </lineage>
</organism>
<feature type="binding site" evidence="7">
    <location>
        <position position="67"/>
    </location>
    <ligand>
        <name>S-adenosyl-L-methionine</name>
        <dbReference type="ChEBI" id="CHEBI:59789"/>
    </ligand>
</feature>
<evidence type="ECO:0000313" key="9">
    <source>
        <dbReference type="Proteomes" id="UP000824159"/>
    </source>
</evidence>